<feature type="transmembrane region" description="Helical" evidence="1">
    <location>
        <begin position="199"/>
        <end position="215"/>
    </location>
</feature>
<dbReference type="RefSeq" id="WP_072774311.1">
    <property type="nucleotide sequence ID" value="NZ_FRDN01000014.1"/>
</dbReference>
<keyword evidence="1" id="KW-1133">Transmembrane helix</keyword>
<dbReference type="EMBL" id="FRDN01000014">
    <property type="protein sequence ID" value="SHN83916.1"/>
    <property type="molecule type" value="Genomic_DNA"/>
</dbReference>
<gene>
    <name evidence="2" type="ORF">SAMN02745215_04104</name>
</gene>
<evidence type="ECO:0000313" key="2">
    <source>
        <dbReference type="EMBL" id="SHN83916.1"/>
    </source>
</evidence>
<protein>
    <submittedName>
        <fullName evidence="2">Uncharacterized protein</fullName>
    </submittedName>
</protein>
<evidence type="ECO:0000313" key="3">
    <source>
        <dbReference type="Proteomes" id="UP000184010"/>
    </source>
</evidence>
<dbReference type="Proteomes" id="UP000184010">
    <property type="component" value="Unassembled WGS sequence"/>
</dbReference>
<feature type="transmembrane region" description="Helical" evidence="1">
    <location>
        <begin position="135"/>
        <end position="157"/>
    </location>
</feature>
<feature type="transmembrane region" description="Helical" evidence="1">
    <location>
        <begin position="169"/>
        <end position="187"/>
    </location>
</feature>
<reference evidence="3" key="1">
    <citation type="submission" date="2016-12" db="EMBL/GenBank/DDBJ databases">
        <authorList>
            <person name="Varghese N."/>
            <person name="Submissions S."/>
        </authorList>
    </citation>
    <scope>NUCLEOTIDE SEQUENCE [LARGE SCALE GENOMIC DNA]</scope>
    <source>
        <strain evidence="3">DSM 11544</strain>
    </source>
</reference>
<feature type="transmembrane region" description="Helical" evidence="1">
    <location>
        <begin position="56"/>
        <end position="78"/>
    </location>
</feature>
<keyword evidence="3" id="KW-1185">Reference proteome</keyword>
<accession>A0A1M7ULY8</accession>
<organism evidence="2 3">
    <name type="scientific">Desulfitobacterium chlororespirans DSM 11544</name>
    <dbReference type="NCBI Taxonomy" id="1121395"/>
    <lineage>
        <taxon>Bacteria</taxon>
        <taxon>Bacillati</taxon>
        <taxon>Bacillota</taxon>
        <taxon>Clostridia</taxon>
        <taxon>Eubacteriales</taxon>
        <taxon>Desulfitobacteriaceae</taxon>
        <taxon>Desulfitobacterium</taxon>
    </lineage>
</organism>
<name>A0A1M7ULY8_9FIRM</name>
<dbReference type="AlphaFoldDB" id="A0A1M7ULY8"/>
<keyword evidence="1" id="KW-0812">Transmembrane</keyword>
<evidence type="ECO:0000256" key="1">
    <source>
        <dbReference type="SAM" id="Phobius"/>
    </source>
</evidence>
<dbReference type="STRING" id="1121395.SAMN02745215_04104"/>
<sequence>MNRKVRSKLQAALKDQPSLQISEEHLNQTMEQARMACQSRRQREGIRYPAFLLRQVRFVGATVWLLQSFLLLCAFWLFDLADIGAVSNFAPRHMPVLLGCFAIFIAMTGIPFMGRSARYRMLETEMATRISIPKLLLTRIFIIGIGNVILLTVSFLLANARAELGTGSIALYLLLPYLIACCGCLFIQSYAHSGQQGSVCTAFCFSLTALLFLLYKTTPVVYEQASAPVWGALCSVCAVMLIIGIHRLLDKAASFDLSLKGL</sequence>
<feature type="transmembrane region" description="Helical" evidence="1">
    <location>
        <begin position="93"/>
        <end position="114"/>
    </location>
</feature>
<feature type="transmembrane region" description="Helical" evidence="1">
    <location>
        <begin position="227"/>
        <end position="249"/>
    </location>
</feature>
<keyword evidence="1" id="KW-0472">Membrane</keyword>
<proteinExistence type="predicted"/>